<keyword evidence="2" id="KW-1185">Reference proteome</keyword>
<reference evidence="1" key="1">
    <citation type="submission" date="2019-08" db="EMBL/GenBank/DDBJ databases">
        <title>The improved chromosome-level genome for the pearl oyster Pinctada fucata martensii using PacBio sequencing and Hi-C.</title>
        <authorList>
            <person name="Zheng Z."/>
        </authorList>
    </citation>
    <scope>NUCLEOTIDE SEQUENCE</scope>
    <source>
        <strain evidence="1">ZZ-2019</strain>
        <tissue evidence="1">Adductor muscle</tissue>
    </source>
</reference>
<evidence type="ECO:0000313" key="2">
    <source>
        <dbReference type="Proteomes" id="UP001186944"/>
    </source>
</evidence>
<protein>
    <submittedName>
        <fullName evidence="1">Uncharacterized protein</fullName>
    </submittedName>
</protein>
<evidence type="ECO:0000313" key="1">
    <source>
        <dbReference type="EMBL" id="KAK3107414.1"/>
    </source>
</evidence>
<dbReference type="Proteomes" id="UP001186944">
    <property type="component" value="Unassembled WGS sequence"/>
</dbReference>
<comment type="caution">
    <text evidence="1">The sequence shown here is derived from an EMBL/GenBank/DDBJ whole genome shotgun (WGS) entry which is preliminary data.</text>
</comment>
<dbReference type="EMBL" id="VSWD01000002">
    <property type="protein sequence ID" value="KAK3107414.1"/>
    <property type="molecule type" value="Genomic_DNA"/>
</dbReference>
<gene>
    <name evidence="1" type="ORF">FSP39_014032</name>
</gene>
<proteinExistence type="predicted"/>
<dbReference type="AlphaFoldDB" id="A0AA88YLM9"/>
<sequence length="60" mass="7072">MSMEWSTKLSPVILDERKQEKRKNLPLPQDVQKLLGRAQGLSVIQILCTRLQRDRKWKSP</sequence>
<accession>A0AA88YLM9</accession>
<organism evidence="1 2">
    <name type="scientific">Pinctada imbricata</name>
    <name type="common">Atlantic pearl-oyster</name>
    <name type="synonym">Pinctada martensii</name>
    <dbReference type="NCBI Taxonomy" id="66713"/>
    <lineage>
        <taxon>Eukaryota</taxon>
        <taxon>Metazoa</taxon>
        <taxon>Spiralia</taxon>
        <taxon>Lophotrochozoa</taxon>
        <taxon>Mollusca</taxon>
        <taxon>Bivalvia</taxon>
        <taxon>Autobranchia</taxon>
        <taxon>Pteriomorphia</taxon>
        <taxon>Pterioida</taxon>
        <taxon>Pterioidea</taxon>
        <taxon>Pteriidae</taxon>
        <taxon>Pinctada</taxon>
    </lineage>
</organism>
<name>A0AA88YLM9_PINIB</name>